<feature type="transmembrane region" description="Helical" evidence="1">
    <location>
        <begin position="12"/>
        <end position="30"/>
    </location>
</feature>
<dbReference type="Pfam" id="PF05699">
    <property type="entry name" value="Dimer_Tnp_hAT"/>
    <property type="match status" value="1"/>
</dbReference>
<dbReference type="InterPro" id="IPR012337">
    <property type="entry name" value="RNaseH-like_sf"/>
</dbReference>
<keyword evidence="1" id="KW-0812">Transmembrane</keyword>
<name>A0A9P0GLJ0_9CUCU</name>
<dbReference type="OrthoDB" id="6611240at2759"/>
<feature type="transmembrane region" description="Helical" evidence="1">
    <location>
        <begin position="88"/>
        <end position="107"/>
    </location>
</feature>
<dbReference type="PANTHER" id="PTHR46880">
    <property type="entry name" value="RAS-ASSOCIATING DOMAIN-CONTAINING PROTEIN"/>
    <property type="match status" value="1"/>
</dbReference>
<keyword evidence="4" id="KW-1185">Reference proteome</keyword>
<reference evidence="3" key="1">
    <citation type="submission" date="2022-01" db="EMBL/GenBank/DDBJ databases">
        <authorList>
            <person name="King R."/>
        </authorList>
    </citation>
    <scope>NUCLEOTIDE SEQUENCE</scope>
</reference>
<dbReference type="Proteomes" id="UP001153636">
    <property type="component" value="Chromosome 9"/>
</dbReference>
<proteinExistence type="predicted"/>
<dbReference type="SUPFAM" id="SSF53098">
    <property type="entry name" value="Ribonuclease H-like"/>
    <property type="match status" value="1"/>
</dbReference>
<protein>
    <recommendedName>
        <fullName evidence="2">HAT C-terminal dimerisation domain-containing protein</fullName>
    </recommendedName>
</protein>
<evidence type="ECO:0000313" key="3">
    <source>
        <dbReference type="EMBL" id="CAH1115612.1"/>
    </source>
</evidence>
<sequence>MSVIAKTYFFPAINKAMIICLLLLCTTASIERTFSTFKRVKTWLRSRMAQERLSGLCMMSLHRKLVSNDQNFERKVLKKIRRKGNKKVKFIVVFIFDFMYCIFKSLLK</sequence>
<dbReference type="InterPro" id="IPR008906">
    <property type="entry name" value="HATC_C_dom"/>
</dbReference>
<evidence type="ECO:0000256" key="1">
    <source>
        <dbReference type="SAM" id="Phobius"/>
    </source>
</evidence>
<evidence type="ECO:0000313" key="4">
    <source>
        <dbReference type="Proteomes" id="UP001153636"/>
    </source>
</evidence>
<dbReference type="PANTHER" id="PTHR46880:SF5">
    <property type="entry name" value="DUF4371 DOMAIN-CONTAINING PROTEIN"/>
    <property type="match status" value="1"/>
</dbReference>
<accession>A0A9P0GLJ0</accession>
<feature type="domain" description="HAT C-terminal dimerisation" evidence="2">
    <location>
        <begin position="9"/>
        <end position="64"/>
    </location>
</feature>
<dbReference type="AlphaFoldDB" id="A0A9P0GLJ0"/>
<evidence type="ECO:0000259" key="2">
    <source>
        <dbReference type="Pfam" id="PF05699"/>
    </source>
</evidence>
<organism evidence="3 4">
    <name type="scientific">Psylliodes chrysocephalus</name>
    <dbReference type="NCBI Taxonomy" id="3402493"/>
    <lineage>
        <taxon>Eukaryota</taxon>
        <taxon>Metazoa</taxon>
        <taxon>Ecdysozoa</taxon>
        <taxon>Arthropoda</taxon>
        <taxon>Hexapoda</taxon>
        <taxon>Insecta</taxon>
        <taxon>Pterygota</taxon>
        <taxon>Neoptera</taxon>
        <taxon>Endopterygota</taxon>
        <taxon>Coleoptera</taxon>
        <taxon>Polyphaga</taxon>
        <taxon>Cucujiformia</taxon>
        <taxon>Chrysomeloidea</taxon>
        <taxon>Chrysomelidae</taxon>
        <taxon>Galerucinae</taxon>
        <taxon>Alticini</taxon>
        <taxon>Psylliodes</taxon>
    </lineage>
</organism>
<gene>
    <name evidence="3" type="ORF">PSYICH_LOCUS14970</name>
</gene>
<keyword evidence="1" id="KW-1133">Transmembrane helix</keyword>
<dbReference type="EMBL" id="OV651821">
    <property type="protein sequence ID" value="CAH1115612.1"/>
    <property type="molecule type" value="Genomic_DNA"/>
</dbReference>
<keyword evidence="1" id="KW-0472">Membrane</keyword>
<dbReference type="GO" id="GO:0046983">
    <property type="term" value="F:protein dimerization activity"/>
    <property type="evidence" value="ECO:0007669"/>
    <property type="project" value="InterPro"/>
</dbReference>